<dbReference type="InterPro" id="IPR037401">
    <property type="entry name" value="SnoaL-like"/>
</dbReference>
<dbReference type="SUPFAM" id="SSF54427">
    <property type="entry name" value="NTF2-like"/>
    <property type="match status" value="1"/>
</dbReference>
<dbReference type="AlphaFoldDB" id="A0A4R5C6J5"/>
<evidence type="ECO:0000259" key="1">
    <source>
        <dbReference type="Pfam" id="PF12680"/>
    </source>
</evidence>
<dbReference type="OrthoDB" id="3681559at2"/>
<dbReference type="RefSeq" id="WP_132192639.1">
    <property type="nucleotide sequence ID" value="NZ_SMKY01000002.1"/>
</dbReference>
<accession>A0A4R5C6J5</accession>
<reference evidence="2 3" key="1">
    <citation type="submission" date="2019-03" db="EMBL/GenBank/DDBJ databases">
        <title>Draft genome sequences of novel Actinobacteria.</title>
        <authorList>
            <person name="Sahin N."/>
            <person name="Ay H."/>
            <person name="Saygin H."/>
        </authorList>
    </citation>
    <scope>NUCLEOTIDE SEQUENCE [LARGE SCALE GENOMIC DNA]</scope>
    <source>
        <strain evidence="2 3">DSM 45941</strain>
    </source>
</reference>
<dbReference type="Gene3D" id="3.10.450.50">
    <property type="match status" value="1"/>
</dbReference>
<keyword evidence="3" id="KW-1185">Reference proteome</keyword>
<comment type="caution">
    <text evidence="2">The sequence shown here is derived from an EMBL/GenBank/DDBJ whole genome shotgun (WGS) entry which is preliminary data.</text>
</comment>
<sequence length="135" mass="15145">MSEPGPRDLFARFQRNALAGEAGLDEEMLAEDVVIEMPFAPAGHERRSEGREAIAARLREGRRSLPIEFEEFRDVVVHETADPEVIVAEYELVATIPGTGKRGSANFVTVLRARDGRIVHWREYQDRAAIEEALS</sequence>
<dbReference type="EMBL" id="SMKY01000002">
    <property type="protein sequence ID" value="TDD92532.1"/>
    <property type="molecule type" value="Genomic_DNA"/>
</dbReference>
<evidence type="ECO:0000313" key="2">
    <source>
        <dbReference type="EMBL" id="TDD92532.1"/>
    </source>
</evidence>
<dbReference type="Proteomes" id="UP000295578">
    <property type="component" value="Unassembled WGS sequence"/>
</dbReference>
<evidence type="ECO:0000313" key="3">
    <source>
        <dbReference type="Proteomes" id="UP000295578"/>
    </source>
</evidence>
<feature type="domain" description="SnoaL-like" evidence="1">
    <location>
        <begin position="26"/>
        <end position="121"/>
    </location>
</feature>
<name>A0A4R5C6J5_9ACTN</name>
<dbReference type="Pfam" id="PF12680">
    <property type="entry name" value="SnoaL_2"/>
    <property type="match status" value="1"/>
</dbReference>
<dbReference type="InterPro" id="IPR032710">
    <property type="entry name" value="NTF2-like_dom_sf"/>
</dbReference>
<proteinExistence type="predicted"/>
<organism evidence="2 3">
    <name type="scientific">Actinomadura darangshiensis</name>
    <dbReference type="NCBI Taxonomy" id="705336"/>
    <lineage>
        <taxon>Bacteria</taxon>
        <taxon>Bacillati</taxon>
        <taxon>Actinomycetota</taxon>
        <taxon>Actinomycetes</taxon>
        <taxon>Streptosporangiales</taxon>
        <taxon>Thermomonosporaceae</taxon>
        <taxon>Actinomadura</taxon>
    </lineage>
</organism>
<protein>
    <recommendedName>
        <fullName evidence="1">SnoaL-like domain-containing protein</fullName>
    </recommendedName>
</protein>
<gene>
    <name evidence="2" type="ORF">E1293_00705</name>
</gene>